<sequence length="75" mass="8583">MTRDEIMHLVNLSAPKYEPFGCEAHFQNFAQKLIQIERDTCALICNDMRNWLTAIVDRDGAEAAEQCGARIRARD</sequence>
<accession>A0A6J5RU66</accession>
<dbReference type="EMBL" id="LR797253">
    <property type="protein sequence ID" value="CAB4197128.1"/>
    <property type="molecule type" value="Genomic_DNA"/>
</dbReference>
<name>A0A6J5RU66_9CAUD</name>
<gene>
    <name evidence="1" type="ORF">UFOVP1304_2</name>
</gene>
<proteinExistence type="predicted"/>
<protein>
    <submittedName>
        <fullName evidence="1">Uncharacterized protein</fullName>
    </submittedName>
</protein>
<evidence type="ECO:0000313" key="1">
    <source>
        <dbReference type="EMBL" id="CAB4197128.1"/>
    </source>
</evidence>
<organism evidence="1">
    <name type="scientific">uncultured Caudovirales phage</name>
    <dbReference type="NCBI Taxonomy" id="2100421"/>
    <lineage>
        <taxon>Viruses</taxon>
        <taxon>Duplodnaviria</taxon>
        <taxon>Heunggongvirae</taxon>
        <taxon>Uroviricota</taxon>
        <taxon>Caudoviricetes</taxon>
        <taxon>Peduoviridae</taxon>
        <taxon>Maltschvirus</taxon>
        <taxon>Maltschvirus maltsch</taxon>
    </lineage>
</organism>
<reference evidence="1" key="1">
    <citation type="submission" date="2020-05" db="EMBL/GenBank/DDBJ databases">
        <authorList>
            <person name="Chiriac C."/>
            <person name="Salcher M."/>
            <person name="Ghai R."/>
            <person name="Kavagutti S V."/>
        </authorList>
    </citation>
    <scope>NUCLEOTIDE SEQUENCE</scope>
</reference>